<proteinExistence type="predicted"/>
<comment type="caution">
    <text evidence="2">The sequence shown here is derived from an EMBL/GenBank/DDBJ whole genome shotgun (WGS) entry which is preliminary data.</text>
</comment>
<accession>A0ABW3YZA2</accession>
<sequence length="234" mass="25258">MQLVLRGGGGKGSAEAMPGLQLGAVATRADRQGRGYAGALMQRVLASADTLRLPVLLFANSSVTDFYPRFGFHRLPSHRAWTMGAFEPSGAVATPLDPTREADRRLLSDICTRSIPHGGALSAAPEPSLPLWYLCNGLARALVLDGGRSIVFVTEADSCLRVHDWLGPLPVDPLATLCSVMSAPVVRIEFGFLPPCGWFGDNLRLEPDDAAFMYWRAARPMPPGPLLFPEMLMT</sequence>
<organism evidence="2 3">
    <name type="scientific">Mycoplana ramosa</name>
    <name type="common">Mycoplana bullata</name>
    <dbReference type="NCBI Taxonomy" id="40837"/>
    <lineage>
        <taxon>Bacteria</taxon>
        <taxon>Pseudomonadati</taxon>
        <taxon>Pseudomonadota</taxon>
        <taxon>Alphaproteobacteria</taxon>
        <taxon>Hyphomicrobiales</taxon>
        <taxon>Rhizobiaceae</taxon>
        <taxon>Mycoplana</taxon>
    </lineage>
</organism>
<protein>
    <submittedName>
        <fullName evidence="2">GNAT family N-acetyltransferase</fullName>
        <ecNumber evidence="2">2.3.-.-</ecNumber>
    </submittedName>
</protein>
<dbReference type="InterPro" id="IPR000182">
    <property type="entry name" value="GNAT_dom"/>
</dbReference>
<reference evidence="3" key="1">
    <citation type="journal article" date="2019" name="Int. J. Syst. Evol. Microbiol.">
        <title>The Global Catalogue of Microorganisms (GCM) 10K type strain sequencing project: providing services to taxonomists for standard genome sequencing and annotation.</title>
        <authorList>
            <consortium name="The Broad Institute Genomics Platform"/>
            <consortium name="The Broad Institute Genome Sequencing Center for Infectious Disease"/>
            <person name="Wu L."/>
            <person name="Ma J."/>
        </authorList>
    </citation>
    <scope>NUCLEOTIDE SEQUENCE [LARGE SCALE GENOMIC DNA]</scope>
    <source>
        <strain evidence="3">CCUG 55609</strain>
    </source>
</reference>
<dbReference type="InterPro" id="IPR016181">
    <property type="entry name" value="Acyl_CoA_acyltransferase"/>
</dbReference>
<name>A0ABW3YZA2_MYCRA</name>
<dbReference type="SUPFAM" id="SSF55729">
    <property type="entry name" value="Acyl-CoA N-acyltransferases (Nat)"/>
    <property type="match status" value="1"/>
</dbReference>
<dbReference type="Gene3D" id="3.40.630.30">
    <property type="match status" value="1"/>
</dbReference>
<dbReference type="Pfam" id="PF13527">
    <property type="entry name" value="Acetyltransf_9"/>
    <property type="match status" value="1"/>
</dbReference>
<evidence type="ECO:0000313" key="3">
    <source>
        <dbReference type="Proteomes" id="UP001597173"/>
    </source>
</evidence>
<evidence type="ECO:0000313" key="2">
    <source>
        <dbReference type="EMBL" id="MFD1329255.1"/>
    </source>
</evidence>
<evidence type="ECO:0000259" key="1">
    <source>
        <dbReference type="PROSITE" id="PS51186"/>
    </source>
</evidence>
<keyword evidence="2" id="KW-0012">Acyltransferase</keyword>
<dbReference type="EC" id="2.3.-.-" evidence="2"/>
<dbReference type="Proteomes" id="UP001597173">
    <property type="component" value="Unassembled WGS sequence"/>
</dbReference>
<dbReference type="PROSITE" id="PS51186">
    <property type="entry name" value="GNAT"/>
    <property type="match status" value="1"/>
</dbReference>
<gene>
    <name evidence="2" type="ORF">ACFQ33_15300</name>
</gene>
<dbReference type="GO" id="GO:0016746">
    <property type="term" value="F:acyltransferase activity"/>
    <property type="evidence" value="ECO:0007669"/>
    <property type="project" value="UniProtKB-KW"/>
</dbReference>
<feature type="domain" description="N-acetyltransferase" evidence="1">
    <location>
        <begin position="1"/>
        <end position="101"/>
    </location>
</feature>
<dbReference type="EMBL" id="JBHTNF010000010">
    <property type="protein sequence ID" value="MFD1329255.1"/>
    <property type="molecule type" value="Genomic_DNA"/>
</dbReference>
<keyword evidence="2" id="KW-0808">Transferase</keyword>
<keyword evidence="3" id="KW-1185">Reference proteome</keyword>
<dbReference type="RefSeq" id="WP_374840012.1">
    <property type="nucleotide sequence ID" value="NZ_JBHEEW010000012.1"/>
</dbReference>